<protein>
    <submittedName>
        <fullName evidence="4">RsmD family RNA methyltransferase</fullName>
        <ecNumber evidence="4">2.1.1.171</ecNumber>
    </submittedName>
</protein>
<dbReference type="Proteomes" id="UP001596456">
    <property type="component" value="Unassembled WGS sequence"/>
</dbReference>
<dbReference type="InterPro" id="IPR029063">
    <property type="entry name" value="SAM-dependent_MTases_sf"/>
</dbReference>
<dbReference type="PANTHER" id="PTHR43542:SF1">
    <property type="entry name" value="METHYLTRANSFERASE"/>
    <property type="match status" value="1"/>
</dbReference>
<evidence type="ECO:0000256" key="2">
    <source>
        <dbReference type="ARBA" id="ARBA00022679"/>
    </source>
</evidence>
<feature type="region of interest" description="Disordered" evidence="3">
    <location>
        <begin position="1"/>
        <end position="24"/>
    </location>
</feature>
<dbReference type="EMBL" id="JBHTCM010000027">
    <property type="protein sequence ID" value="MFC7335157.1"/>
    <property type="molecule type" value="Genomic_DNA"/>
</dbReference>
<accession>A0ABW2KYV3</accession>
<dbReference type="RefSeq" id="WP_377360695.1">
    <property type="nucleotide sequence ID" value="NZ_JBHTCM010000027.1"/>
</dbReference>
<name>A0ABW2KYV3_9PROT</name>
<proteinExistence type="predicted"/>
<evidence type="ECO:0000256" key="3">
    <source>
        <dbReference type="SAM" id="MobiDB-lite"/>
    </source>
</evidence>
<dbReference type="InterPro" id="IPR002052">
    <property type="entry name" value="DNA_methylase_N6_adenine_CS"/>
</dbReference>
<evidence type="ECO:0000256" key="1">
    <source>
        <dbReference type="ARBA" id="ARBA00022603"/>
    </source>
</evidence>
<keyword evidence="2 4" id="KW-0808">Transferase</keyword>
<reference evidence="5" key="1">
    <citation type="journal article" date="2019" name="Int. J. Syst. Evol. Microbiol.">
        <title>The Global Catalogue of Microorganisms (GCM) 10K type strain sequencing project: providing services to taxonomists for standard genome sequencing and annotation.</title>
        <authorList>
            <consortium name="The Broad Institute Genomics Platform"/>
            <consortium name="The Broad Institute Genome Sequencing Center for Infectious Disease"/>
            <person name="Wu L."/>
            <person name="Ma J."/>
        </authorList>
    </citation>
    <scope>NUCLEOTIDE SEQUENCE [LARGE SCALE GENOMIC DNA]</scope>
    <source>
        <strain evidence="5">CGMCC 1.16275</strain>
    </source>
</reference>
<sequence length="187" mass="19506">MRIVGGRHRGRRIAPPVGRDVRPTSDRTRESLFNILAHGGWGAGGASPLVDAVVLDAFCGTGALGLEALSRGAAQAVLLDRNRASLDLARSNAGQLGEAVACRFLLADALKPPPASAPADILFLDPPYGQDLAPRALAALAGAGWVRPGALACVEVGDRDPFTPPAGFEPLDERTYSHARLLFLRAG</sequence>
<dbReference type="PIRSF" id="PIRSF004553">
    <property type="entry name" value="CHP00095"/>
    <property type="match status" value="1"/>
</dbReference>
<comment type="caution">
    <text evidence="4">The sequence shown here is derived from an EMBL/GenBank/DDBJ whole genome shotgun (WGS) entry which is preliminary data.</text>
</comment>
<gene>
    <name evidence="4" type="ORF">ACFQPS_18460</name>
</gene>
<dbReference type="CDD" id="cd02440">
    <property type="entry name" value="AdoMet_MTases"/>
    <property type="match status" value="1"/>
</dbReference>
<feature type="compositionally biased region" description="Basic residues" evidence="3">
    <location>
        <begin position="1"/>
        <end position="12"/>
    </location>
</feature>
<dbReference type="Pfam" id="PF03602">
    <property type="entry name" value="Cons_hypoth95"/>
    <property type="match status" value="1"/>
</dbReference>
<keyword evidence="1 4" id="KW-0489">Methyltransferase</keyword>
<keyword evidence="5" id="KW-1185">Reference proteome</keyword>
<dbReference type="InterPro" id="IPR004398">
    <property type="entry name" value="RNA_MeTrfase_RsmD"/>
</dbReference>
<evidence type="ECO:0000313" key="4">
    <source>
        <dbReference type="EMBL" id="MFC7335157.1"/>
    </source>
</evidence>
<dbReference type="EC" id="2.1.1.171" evidence="4"/>
<dbReference type="Gene3D" id="3.40.50.150">
    <property type="entry name" value="Vaccinia Virus protein VP39"/>
    <property type="match status" value="1"/>
</dbReference>
<dbReference type="PROSITE" id="PS00092">
    <property type="entry name" value="N6_MTASE"/>
    <property type="match status" value="1"/>
</dbReference>
<dbReference type="SUPFAM" id="SSF53335">
    <property type="entry name" value="S-adenosyl-L-methionine-dependent methyltransferases"/>
    <property type="match status" value="1"/>
</dbReference>
<organism evidence="4 5">
    <name type="scientific">Rhodocista pekingensis</name>
    <dbReference type="NCBI Taxonomy" id="201185"/>
    <lineage>
        <taxon>Bacteria</taxon>
        <taxon>Pseudomonadati</taxon>
        <taxon>Pseudomonadota</taxon>
        <taxon>Alphaproteobacteria</taxon>
        <taxon>Rhodospirillales</taxon>
        <taxon>Azospirillaceae</taxon>
        <taxon>Rhodocista</taxon>
    </lineage>
</organism>
<evidence type="ECO:0000313" key="5">
    <source>
        <dbReference type="Proteomes" id="UP001596456"/>
    </source>
</evidence>
<dbReference type="GO" id="GO:0052913">
    <property type="term" value="F:16S rRNA (guanine(966)-N(2))-methyltransferase activity"/>
    <property type="evidence" value="ECO:0007669"/>
    <property type="project" value="UniProtKB-EC"/>
</dbReference>
<dbReference type="PANTHER" id="PTHR43542">
    <property type="entry name" value="METHYLTRANSFERASE"/>
    <property type="match status" value="1"/>
</dbReference>